<dbReference type="OrthoDB" id="652307at2"/>
<dbReference type="RefSeq" id="WP_065544746.1">
    <property type="nucleotide sequence ID" value="NZ_CP015405.2"/>
</dbReference>
<protein>
    <submittedName>
        <fullName evidence="2">Uncharacterized protein</fullName>
    </submittedName>
</protein>
<dbReference type="KEGG" id="byl:A4V09_11535"/>
<dbReference type="EMBL" id="CP015405">
    <property type="protein sequence ID" value="ANU78644.1"/>
    <property type="molecule type" value="Genomic_DNA"/>
</dbReference>
<proteinExistence type="inferred from homology"/>
<evidence type="ECO:0000313" key="2">
    <source>
        <dbReference type="EMBL" id="ANU78644.1"/>
    </source>
</evidence>
<organism evidence="2 3">
    <name type="scientific">Blautia pseudococcoides</name>
    <dbReference type="NCBI Taxonomy" id="1796616"/>
    <lineage>
        <taxon>Bacteria</taxon>
        <taxon>Bacillati</taxon>
        <taxon>Bacillota</taxon>
        <taxon>Clostridia</taxon>
        <taxon>Lachnospirales</taxon>
        <taxon>Lachnospiraceae</taxon>
        <taxon>Blautia</taxon>
    </lineage>
</organism>
<dbReference type="AlphaFoldDB" id="A0A1C7II95"/>
<evidence type="ECO:0000313" key="3">
    <source>
        <dbReference type="Proteomes" id="UP000092574"/>
    </source>
</evidence>
<dbReference type="InterPro" id="IPR038595">
    <property type="entry name" value="LOR_sf"/>
</dbReference>
<dbReference type="InterPro" id="IPR025659">
    <property type="entry name" value="Tubby-like_C"/>
</dbReference>
<sequence>MRLLIKQRVFSWTDTYDVYDENGTPKYFVKGEFLSIGHKIRIYRHDTGEEVGMVREKLMTVMPRFELITGGRVLGSIQKRFALFKPKYEIDYNDWRVEGDFLEWDYDVYQECCPIMHIRKEPFHWGDTYVIDYACLDDELIGLLTVIAIDAANCSDGKR</sequence>
<accession>A0A1C7II95</accession>
<dbReference type="Proteomes" id="UP000092574">
    <property type="component" value="Chromosome"/>
</dbReference>
<reference evidence="2" key="1">
    <citation type="submission" date="2017-04" db="EMBL/GenBank/DDBJ databases">
        <title>Complete Genome Sequences of Twelve Strains of a Stable Defined Moderately Diverse Mouse Microbiota 2 (sDMDMm2).</title>
        <authorList>
            <person name="Uchimura Y."/>
            <person name="Wyss M."/>
            <person name="Brugiroux S."/>
            <person name="Limenitakis J.P."/>
            <person name="Stecher B."/>
            <person name="McCoy K.D."/>
            <person name="Macpherson A.J."/>
        </authorList>
    </citation>
    <scope>NUCLEOTIDE SEQUENCE</scope>
    <source>
        <strain evidence="2">YL58</strain>
    </source>
</reference>
<comment type="similarity">
    <text evidence="1">Belongs to the LOR family.</text>
</comment>
<dbReference type="Gene3D" id="2.40.160.200">
    <property type="entry name" value="LURP1-related"/>
    <property type="match status" value="1"/>
</dbReference>
<dbReference type="InterPro" id="IPR007612">
    <property type="entry name" value="LOR"/>
</dbReference>
<dbReference type="SUPFAM" id="SSF54518">
    <property type="entry name" value="Tubby C-terminal domain-like"/>
    <property type="match status" value="1"/>
</dbReference>
<name>A0A1C7II95_9FIRM</name>
<dbReference type="Pfam" id="PF04525">
    <property type="entry name" value="LOR"/>
    <property type="match status" value="1"/>
</dbReference>
<dbReference type="STRING" id="1796616.A4V09_11535"/>
<gene>
    <name evidence="2" type="ORF">A4V09_11535</name>
</gene>
<evidence type="ECO:0000256" key="1">
    <source>
        <dbReference type="ARBA" id="ARBA00005437"/>
    </source>
</evidence>
<keyword evidence="3" id="KW-1185">Reference proteome</keyword>